<evidence type="ECO:0000313" key="3">
    <source>
        <dbReference type="Proteomes" id="UP000076532"/>
    </source>
</evidence>
<protein>
    <submittedName>
        <fullName evidence="2">Uncharacterized protein</fullName>
    </submittedName>
</protein>
<feature type="region of interest" description="Disordered" evidence="1">
    <location>
        <begin position="64"/>
        <end position="86"/>
    </location>
</feature>
<keyword evidence="3" id="KW-1185">Reference proteome</keyword>
<evidence type="ECO:0000256" key="1">
    <source>
        <dbReference type="SAM" id="MobiDB-lite"/>
    </source>
</evidence>
<evidence type="ECO:0000313" key="2">
    <source>
        <dbReference type="EMBL" id="KZP29200.1"/>
    </source>
</evidence>
<reference evidence="2 3" key="1">
    <citation type="journal article" date="2016" name="Mol. Biol. Evol.">
        <title>Comparative Genomics of Early-Diverging Mushroom-Forming Fungi Provides Insights into the Origins of Lignocellulose Decay Capabilities.</title>
        <authorList>
            <person name="Nagy L.G."/>
            <person name="Riley R."/>
            <person name="Tritt A."/>
            <person name="Adam C."/>
            <person name="Daum C."/>
            <person name="Floudas D."/>
            <person name="Sun H."/>
            <person name="Yadav J.S."/>
            <person name="Pangilinan J."/>
            <person name="Larsson K.H."/>
            <person name="Matsuura K."/>
            <person name="Barry K."/>
            <person name="Labutti K."/>
            <person name="Kuo R."/>
            <person name="Ohm R.A."/>
            <person name="Bhattacharya S.S."/>
            <person name="Shirouzu T."/>
            <person name="Yoshinaga Y."/>
            <person name="Martin F.M."/>
            <person name="Grigoriev I.V."/>
            <person name="Hibbett D.S."/>
        </authorList>
    </citation>
    <scope>NUCLEOTIDE SEQUENCE [LARGE SCALE GENOMIC DNA]</scope>
    <source>
        <strain evidence="2 3">CBS 109695</strain>
    </source>
</reference>
<proteinExistence type="predicted"/>
<organism evidence="2 3">
    <name type="scientific">Athelia psychrophila</name>
    <dbReference type="NCBI Taxonomy" id="1759441"/>
    <lineage>
        <taxon>Eukaryota</taxon>
        <taxon>Fungi</taxon>
        <taxon>Dikarya</taxon>
        <taxon>Basidiomycota</taxon>
        <taxon>Agaricomycotina</taxon>
        <taxon>Agaricomycetes</taxon>
        <taxon>Agaricomycetidae</taxon>
        <taxon>Atheliales</taxon>
        <taxon>Atheliaceae</taxon>
        <taxon>Athelia</taxon>
    </lineage>
</organism>
<gene>
    <name evidence="2" type="ORF">FIBSPDRAFT_884990</name>
</gene>
<dbReference type="AlphaFoldDB" id="A0A166S9X3"/>
<feature type="compositionally biased region" description="Basic and acidic residues" evidence="1">
    <location>
        <begin position="69"/>
        <end position="83"/>
    </location>
</feature>
<sequence>MPWSTIIVECLCSTLPVPIAVGIVLGRNVLAEIQGGGTETNPDLLDEMGRLPFKSTCHINVASGDAPEELGREGPDDELRKGVGGDGGGVVRKGRFGANGCNAAKTAPLVSPPAQPHPWRLVVHPPNTLTPSCDFRQICALREEPAAFGKLVLEDRMAVPVRGSGINTSLVRTPYICPASGPFGDLKSHFSGQTCGPFWGLKPPDFWVVKGVDSSGLVGHHLLASLPRSRTSWLHALLPVQDDSVFTTYVVWAVHIGAYSVTSLNIRSIPFMPTGTVSLQIREDGHYREHDFTVCPQVFSDVHVHRILVRNRGSPYNSHLDCMWWTPTAGDFDPLPNSA</sequence>
<dbReference type="Proteomes" id="UP000076532">
    <property type="component" value="Unassembled WGS sequence"/>
</dbReference>
<dbReference type="EMBL" id="KV417499">
    <property type="protein sequence ID" value="KZP29200.1"/>
    <property type="molecule type" value="Genomic_DNA"/>
</dbReference>
<accession>A0A166S9X3</accession>
<name>A0A166S9X3_9AGAM</name>